<keyword evidence="5" id="KW-1185">Reference proteome</keyword>
<dbReference type="EMBL" id="CAXITT010000095">
    <property type="protein sequence ID" value="CAL1531665.1"/>
    <property type="molecule type" value="Genomic_DNA"/>
</dbReference>
<accession>A0AAV2HCW5</accession>
<evidence type="ECO:0000256" key="1">
    <source>
        <dbReference type="SAM" id="MobiDB-lite"/>
    </source>
</evidence>
<evidence type="ECO:0000313" key="5">
    <source>
        <dbReference type="Proteomes" id="UP001497497"/>
    </source>
</evidence>
<keyword evidence="2" id="KW-0812">Transmembrane</keyword>
<evidence type="ECO:0000313" key="4">
    <source>
        <dbReference type="EMBL" id="CAL1531665.1"/>
    </source>
</evidence>
<keyword evidence="3" id="KW-0732">Signal</keyword>
<reference evidence="4 5" key="1">
    <citation type="submission" date="2024-04" db="EMBL/GenBank/DDBJ databases">
        <authorList>
            <consortium name="Genoscope - CEA"/>
            <person name="William W."/>
        </authorList>
    </citation>
    <scope>NUCLEOTIDE SEQUENCE [LARGE SCALE GENOMIC DNA]</scope>
</reference>
<evidence type="ECO:0000256" key="2">
    <source>
        <dbReference type="SAM" id="Phobius"/>
    </source>
</evidence>
<comment type="caution">
    <text evidence="4">The sequence shown here is derived from an EMBL/GenBank/DDBJ whole genome shotgun (WGS) entry which is preliminary data.</text>
</comment>
<sequence>MDTGQASMRILHIALYYLATISFVVGGQTCSFVQSSTNVAIFCENGCCSNECCTSDSVDTDAIAIGVSVALALLLLALLIILLVYCCCCKRNKGKWSDDESTSTDGTEAVMITSFPPRKHSRIVPLDRGYYDNTRYTQTGEPPNVAREKIFFGRSNRWNSMIKPRAYRNVRTFRSYPVVDKSCQTPGNAPTMIRPVAPPTTPYYNESASTSHYEKSAQTPAQNSGRAPAPGSRLYDANRVARDKNKKGYTSSWMPQVPWQPHKNENSLSKTRPKPLDTYANNGSLTLDQPYPVHRHSPEVGHYKYDVDQYGEHIGSSSSVTYVRPRTDSGFD</sequence>
<gene>
    <name evidence="4" type="ORF">GSLYS_00005760001</name>
</gene>
<dbReference type="Proteomes" id="UP001497497">
    <property type="component" value="Unassembled WGS sequence"/>
</dbReference>
<evidence type="ECO:0000256" key="3">
    <source>
        <dbReference type="SAM" id="SignalP"/>
    </source>
</evidence>
<feature type="transmembrane region" description="Helical" evidence="2">
    <location>
        <begin position="63"/>
        <end position="87"/>
    </location>
</feature>
<protein>
    <submittedName>
        <fullName evidence="4">Uncharacterized protein</fullName>
    </submittedName>
</protein>
<feature type="signal peptide" evidence="3">
    <location>
        <begin position="1"/>
        <end position="26"/>
    </location>
</feature>
<feature type="chain" id="PRO_5043483451" evidence="3">
    <location>
        <begin position="27"/>
        <end position="332"/>
    </location>
</feature>
<name>A0AAV2HCW5_LYMST</name>
<feature type="compositionally biased region" description="Polar residues" evidence="1">
    <location>
        <begin position="202"/>
        <end position="225"/>
    </location>
</feature>
<keyword evidence="2" id="KW-1133">Transmembrane helix</keyword>
<organism evidence="4 5">
    <name type="scientific">Lymnaea stagnalis</name>
    <name type="common">Great pond snail</name>
    <name type="synonym">Helix stagnalis</name>
    <dbReference type="NCBI Taxonomy" id="6523"/>
    <lineage>
        <taxon>Eukaryota</taxon>
        <taxon>Metazoa</taxon>
        <taxon>Spiralia</taxon>
        <taxon>Lophotrochozoa</taxon>
        <taxon>Mollusca</taxon>
        <taxon>Gastropoda</taxon>
        <taxon>Heterobranchia</taxon>
        <taxon>Euthyneura</taxon>
        <taxon>Panpulmonata</taxon>
        <taxon>Hygrophila</taxon>
        <taxon>Lymnaeoidea</taxon>
        <taxon>Lymnaeidae</taxon>
        <taxon>Lymnaea</taxon>
    </lineage>
</organism>
<dbReference type="AlphaFoldDB" id="A0AAV2HCW5"/>
<proteinExistence type="predicted"/>
<feature type="region of interest" description="Disordered" evidence="1">
    <location>
        <begin position="187"/>
        <end position="276"/>
    </location>
</feature>
<keyword evidence="2" id="KW-0472">Membrane</keyword>